<dbReference type="Gene3D" id="2.10.109.10">
    <property type="entry name" value="Umud Fragment, subunit A"/>
    <property type="match status" value="1"/>
</dbReference>
<protein>
    <submittedName>
        <fullName evidence="5">Helix-turn-helix transcriptional regulator</fullName>
    </submittedName>
</protein>
<dbReference type="SMART" id="SM00530">
    <property type="entry name" value="HTH_XRE"/>
    <property type="match status" value="1"/>
</dbReference>
<dbReference type="PROSITE" id="PS50943">
    <property type="entry name" value="HTH_CROC1"/>
    <property type="match status" value="1"/>
</dbReference>
<dbReference type="InterPro" id="IPR036286">
    <property type="entry name" value="LexA/Signal_pep-like_sf"/>
</dbReference>
<accession>A0A5C5SGN3</accession>
<keyword evidence="6" id="KW-1185">Reference proteome</keyword>
<comment type="caution">
    <text evidence="5">The sequence shown here is derived from an EMBL/GenBank/DDBJ whole genome shotgun (WGS) entry which is preliminary data.</text>
</comment>
<dbReference type="Proteomes" id="UP000317430">
    <property type="component" value="Unassembled WGS sequence"/>
</dbReference>
<dbReference type="OrthoDB" id="2220167at2"/>
<proteinExistence type="predicted"/>
<dbReference type="CDD" id="cd06529">
    <property type="entry name" value="S24_LexA-like"/>
    <property type="match status" value="1"/>
</dbReference>
<reference evidence="5 6" key="1">
    <citation type="submission" date="2019-08" db="EMBL/GenBank/DDBJ databases">
        <authorList>
            <person name="Lei W."/>
        </authorList>
    </citation>
    <scope>NUCLEOTIDE SEQUENCE [LARGE SCALE GENOMIC DNA]</scope>
    <source>
        <strain evidence="5 6">CCUG 66496</strain>
    </source>
</reference>
<dbReference type="Pfam" id="PF00717">
    <property type="entry name" value="Peptidase_S24"/>
    <property type="match status" value="1"/>
</dbReference>
<dbReference type="SUPFAM" id="SSF51306">
    <property type="entry name" value="LexA/Signal peptidase"/>
    <property type="match status" value="1"/>
</dbReference>
<evidence type="ECO:0000256" key="2">
    <source>
        <dbReference type="ARBA" id="ARBA00023125"/>
    </source>
</evidence>
<dbReference type="PANTHER" id="PTHR40661">
    <property type="match status" value="1"/>
</dbReference>
<dbReference type="PANTHER" id="PTHR40661:SF1">
    <property type="entry name" value="HTH CRO_C1-TYPE DOMAIN-CONTAINING PROTEIN"/>
    <property type="match status" value="1"/>
</dbReference>
<dbReference type="InterPro" id="IPR001387">
    <property type="entry name" value="Cro/C1-type_HTH"/>
</dbReference>
<name>A0A5C5SGN3_9STRE</name>
<keyword evidence="2" id="KW-0238">DNA-binding</keyword>
<dbReference type="SUPFAM" id="SSF47413">
    <property type="entry name" value="lambda repressor-like DNA-binding domains"/>
    <property type="match status" value="1"/>
</dbReference>
<keyword evidence="3" id="KW-0804">Transcription</keyword>
<dbReference type="Gene3D" id="1.10.260.40">
    <property type="entry name" value="lambda repressor-like DNA-binding domains"/>
    <property type="match status" value="1"/>
</dbReference>
<evidence type="ECO:0000256" key="3">
    <source>
        <dbReference type="ARBA" id="ARBA00023163"/>
    </source>
</evidence>
<dbReference type="InterPro" id="IPR015927">
    <property type="entry name" value="Peptidase_S24_S26A/B/C"/>
</dbReference>
<dbReference type="CDD" id="cd00093">
    <property type="entry name" value="HTH_XRE"/>
    <property type="match status" value="1"/>
</dbReference>
<organism evidence="5 6">
    <name type="scientific">Streptococcus cuniculipharyngis</name>
    <dbReference type="NCBI Taxonomy" id="1562651"/>
    <lineage>
        <taxon>Bacteria</taxon>
        <taxon>Bacillati</taxon>
        <taxon>Bacillota</taxon>
        <taxon>Bacilli</taxon>
        <taxon>Lactobacillales</taxon>
        <taxon>Streptococcaceae</taxon>
        <taxon>Streptococcus</taxon>
    </lineage>
</organism>
<dbReference type="AlphaFoldDB" id="A0A5C5SGN3"/>
<keyword evidence="1" id="KW-0805">Transcription regulation</keyword>
<dbReference type="GO" id="GO:0003677">
    <property type="term" value="F:DNA binding"/>
    <property type="evidence" value="ECO:0007669"/>
    <property type="project" value="UniProtKB-KW"/>
</dbReference>
<evidence type="ECO:0000313" key="5">
    <source>
        <dbReference type="EMBL" id="TWS99293.1"/>
    </source>
</evidence>
<evidence type="ECO:0000259" key="4">
    <source>
        <dbReference type="PROSITE" id="PS50943"/>
    </source>
</evidence>
<dbReference type="InterPro" id="IPR010982">
    <property type="entry name" value="Lambda_DNA-bd_dom_sf"/>
</dbReference>
<gene>
    <name evidence="5" type="ORF">FRX57_02960</name>
</gene>
<evidence type="ECO:0000256" key="1">
    <source>
        <dbReference type="ARBA" id="ARBA00023015"/>
    </source>
</evidence>
<sequence length="251" mass="28692">MANNIKRHIDKLGMTVKDFAITLDFKYTTVLDWVNAKTYPRIDKIEIMANYFGVEKSDLVELYTPQAHSELVTAITDKVVQLDPPRQESVLDYASDQLEAQQQEKASKVTSIEEKRAEYDSRKRIVKNVDGTVSAGSGAWQEYDHDNDVSFYQDDILDDDDYDTIAVVVGHSMQPKIKHGDFLFIKLTPQVDMNTIGIFQVNGENYVKKLRQDQNGTPYLESLNKEYNDIPLTPDDNIRTIGEVVDIYREG</sequence>
<dbReference type="InterPro" id="IPR039418">
    <property type="entry name" value="LexA-like"/>
</dbReference>
<evidence type="ECO:0000313" key="6">
    <source>
        <dbReference type="Proteomes" id="UP000317430"/>
    </source>
</evidence>
<feature type="domain" description="HTH cro/C1-type" evidence="4">
    <location>
        <begin position="5"/>
        <end position="59"/>
    </location>
</feature>
<dbReference type="EMBL" id="VOHL01000001">
    <property type="protein sequence ID" value="TWS99293.1"/>
    <property type="molecule type" value="Genomic_DNA"/>
</dbReference>